<keyword evidence="3" id="KW-1185">Reference proteome</keyword>
<feature type="signal peptide" evidence="1">
    <location>
        <begin position="1"/>
        <end position="23"/>
    </location>
</feature>
<gene>
    <name evidence="2" type="ORF">SEVIR_9G462250v2</name>
</gene>
<evidence type="ECO:0000256" key="1">
    <source>
        <dbReference type="SAM" id="SignalP"/>
    </source>
</evidence>
<accession>A0A4U6T5A9</accession>
<feature type="chain" id="PRO_5020423354" evidence="1">
    <location>
        <begin position="24"/>
        <end position="39"/>
    </location>
</feature>
<evidence type="ECO:0000313" key="3">
    <source>
        <dbReference type="Proteomes" id="UP000298652"/>
    </source>
</evidence>
<dbReference type="AlphaFoldDB" id="A0A4U6T5A9"/>
<name>A0A4U6T5A9_SETVI</name>
<keyword evidence="1" id="KW-0732">Signal</keyword>
<protein>
    <submittedName>
        <fullName evidence="2">Uncharacterized protein</fullName>
    </submittedName>
</protein>
<reference evidence="2" key="1">
    <citation type="submission" date="2019-03" db="EMBL/GenBank/DDBJ databases">
        <title>WGS assembly of Setaria viridis.</title>
        <authorList>
            <person name="Huang P."/>
            <person name="Jenkins J."/>
            <person name="Grimwood J."/>
            <person name="Barry K."/>
            <person name="Healey A."/>
            <person name="Mamidi S."/>
            <person name="Sreedasyam A."/>
            <person name="Shu S."/>
            <person name="Feldman M."/>
            <person name="Wu J."/>
            <person name="Yu Y."/>
            <person name="Chen C."/>
            <person name="Johnson J."/>
            <person name="Rokhsar D."/>
            <person name="Baxter I."/>
            <person name="Schmutz J."/>
            <person name="Brutnell T."/>
            <person name="Kellogg E."/>
        </authorList>
    </citation>
    <scope>NUCLEOTIDE SEQUENCE [LARGE SCALE GENOMIC DNA]</scope>
</reference>
<proteinExistence type="predicted"/>
<sequence>MNRWSQFFFLHGFLLQRWLFTSSVKSFWGSPPKRPILYC</sequence>
<dbReference type="Gramene" id="TKV96927">
    <property type="protein sequence ID" value="TKV96927"/>
    <property type="gene ID" value="SEVIR_9G462250v2"/>
</dbReference>
<dbReference type="Proteomes" id="UP000298652">
    <property type="component" value="Chromosome 9"/>
</dbReference>
<organism evidence="2 3">
    <name type="scientific">Setaria viridis</name>
    <name type="common">Green bristlegrass</name>
    <name type="synonym">Setaria italica subsp. viridis</name>
    <dbReference type="NCBI Taxonomy" id="4556"/>
    <lineage>
        <taxon>Eukaryota</taxon>
        <taxon>Viridiplantae</taxon>
        <taxon>Streptophyta</taxon>
        <taxon>Embryophyta</taxon>
        <taxon>Tracheophyta</taxon>
        <taxon>Spermatophyta</taxon>
        <taxon>Magnoliopsida</taxon>
        <taxon>Liliopsida</taxon>
        <taxon>Poales</taxon>
        <taxon>Poaceae</taxon>
        <taxon>PACMAD clade</taxon>
        <taxon>Panicoideae</taxon>
        <taxon>Panicodae</taxon>
        <taxon>Paniceae</taxon>
        <taxon>Cenchrinae</taxon>
        <taxon>Setaria</taxon>
    </lineage>
</organism>
<dbReference type="EMBL" id="CM016560">
    <property type="protein sequence ID" value="TKV96927.1"/>
    <property type="molecule type" value="Genomic_DNA"/>
</dbReference>
<evidence type="ECO:0000313" key="2">
    <source>
        <dbReference type="EMBL" id="TKV96927.1"/>
    </source>
</evidence>